<feature type="region of interest" description="Disordered" evidence="1">
    <location>
        <begin position="429"/>
        <end position="459"/>
    </location>
</feature>
<feature type="compositionally biased region" description="Polar residues" evidence="1">
    <location>
        <begin position="480"/>
        <end position="504"/>
    </location>
</feature>
<evidence type="ECO:0000256" key="1">
    <source>
        <dbReference type="SAM" id="MobiDB-lite"/>
    </source>
</evidence>
<keyword evidence="3" id="KW-1185">Reference proteome</keyword>
<protein>
    <submittedName>
        <fullName evidence="2">Uncharacterized protein</fullName>
    </submittedName>
</protein>
<feature type="compositionally biased region" description="Polar residues" evidence="1">
    <location>
        <begin position="317"/>
        <end position="327"/>
    </location>
</feature>
<dbReference type="Proteomes" id="UP000829685">
    <property type="component" value="Unassembled WGS sequence"/>
</dbReference>
<accession>A0A9P9WS32</accession>
<feature type="region of interest" description="Disordered" evidence="1">
    <location>
        <begin position="478"/>
        <end position="526"/>
    </location>
</feature>
<name>A0A9P9WS32_9PEZI</name>
<organism evidence="2 3">
    <name type="scientific">Neoarthrinium moseri</name>
    <dbReference type="NCBI Taxonomy" id="1658444"/>
    <lineage>
        <taxon>Eukaryota</taxon>
        <taxon>Fungi</taxon>
        <taxon>Dikarya</taxon>
        <taxon>Ascomycota</taxon>
        <taxon>Pezizomycotina</taxon>
        <taxon>Sordariomycetes</taxon>
        <taxon>Xylariomycetidae</taxon>
        <taxon>Amphisphaeriales</taxon>
        <taxon>Apiosporaceae</taxon>
        <taxon>Neoarthrinium</taxon>
    </lineage>
</organism>
<feature type="compositionally biased region" description="Basic and acidic residues" evidence="1">
    <location>
        <begin position="554"/>
        <end position="563"/>
    </location>
</feature>
<comment type="caution">
    <text evidence="2">The sequence shown here is derived from an EMBL/GenBank/DDBJ whole genome shotgun (WGS) entry which is preliminary data.</text>
</comment>
<feature type="compositionally biased region" description="Polar residues" evidence="1">
    <location>
        <begin position="449"/>
        <end position="459"/>
    </location>
</feature>
<feature type="region of interest" description="Disordered" evidence="1">
    <location>
        <begin position="348"/>
        <end position="393"/>
    </location>
</feature>
<proteinExistence type="predicted"/>
<evidence type="ECO:0000313" key="3">
    <source>
        <dbReference type="Proteomes" id="UP000829685"/>
    </source>
</evidence>
<reference evidence="2" key="1">
    <citation type="submission" date="2021-03" db="EMBL/GenBank/DDBJ databases">
        <title>Revisited historic fungal species revealed as producer of novel bioactive compounds through whole genome sequencing and comparative genomics.</title>
        <authorList>
            <person name="Vignolle G.A."/>
            <person name="Hochenegger N."/>
            <person name="Mach R.L."/>
            <person name="Mach-Aigner A.R."/>
            <person name="Javad Rahimi M."/>
            <person name="Salim K.A."/>
            <person name="Chan C.M."/>
            <person name="Lim L.B.L."/>
            <person name="Cai F."/>
            <person name="Druzhinina I.S."/>
            <person name="U'Ren J.M."/>
            <person name="Derntl C."/>
        </authorList>
    </citation>
    <scope>NUCLEOTIDE SEQUENCE</scope>
    <source>
        <strain evidence="2">TUCIM 5799</strain>
    </source>
</reference>
<feature type="compositionally biased region" description="Polar residues" evidence="1">
    <location>
        <begin position="566"/>
        <end position="575"/>
    </location>
</feature>
<evidence type="ECO:0000313" key="2">
    <source>
        <dbReference type="EMBL" id="KAI1876557.1"/>
    </source>
</evidence>
<feature type="region of interest" description="Disordered" evidence="1">
    <location>
        <begin position="545"/>
        <end position="612"/>
    </location>
</feature>
<sequence length="652" mass="72637">MPIFRGIEISVVASAGAKDLPEYPHPDGSSVCLVSPGTAPVGDFLGPRPSDSSILSDTDPTRQHKINPRVAVYIPSMPGEQFWLKYNVLRVPPSAAHLYFKMFTNGRLITSWGIPTHSADGGLCQQPVSSTVVKALYEPGQRWYNQGTGSEGRAVGIETRYFHFMNGLDKRSVAEDGGLIEIQVFRSSSRKRRAPRLPEFRNQEQYGIASPSGGLVENPQDATYYDWLLVDPKDAPYATFRFHYRSMNHLLQLSLVPQSESRLALPMMEPEPSVDQNAAQSTDKIFDPQSPATPPFTLDDEPPYNGMVRGVERGNPEASSGKASSGRVSIRRPFELIPIVFRSQRAPELSKAARAPAPQDFLDRPLPDPPKPRSRHSSQSSLRSNCPSLTPSIADYVDDGRFVEEEVNIGTAHTVMCSTPSMVELPQRKVDSGEGNSMSDYEHSPPSSPASQSLELPSPQRYMSTTGSVLELNMAEGSSPLMQQSPQSTRSRLPVSASESILTRNRTRRSPETLNLSESEWMRRTPSPVRRKSWSRIWSPRLDSKKPTLQLQRSSRDTRHSEIRQLWSSDKTSQGVLEEETNGPTEGTRVSPIDTEEEASTPRAANFGETSFSVFKLNPTMQDSEKHKTWESCRDPPRQDYEVVERPIGNWI</sequence>
<feature type="compositionally biased region" description="Polar residues" evidence="1">
    <location>
        <begin position="274"/>
        <end position="283"/>
    </location>
</feature>
<gene>
    <name evidence="2" type="ORF">JX265_004083</name>
</gene>
<dbReference type="AlphaFoldDB" id="A0A9P9WS32"/>
<dbReference type="EMBL" id="JAFIMR010000007">
    <property type="protein sequence ID" value="KAI1876557.1"/>
    <property type="molecule type" value="Genomic_DNA"/>
</dbReference>
<feature type="region of interest" description="Disordered" evidence="1">
    <location>
        <begin position="273"/>
        <end position="327"/>
    </location>
</feature>